<dbReference type="AlphaFoldDB" id="A0AAW3YWR1"/>
<protein>
    <submittedName>
        <fullName evidence="6">Transposase</fullName>
    </submittedName>
</protein>
<keyword evidence="3" id="KW-0815">Transposition</keyword>
<dbReference type="GO" id="GO:0003677">
    <property type="term" value="F:DNA binding"/>
    <property type="evidence" value="ECO:0007669"/>
    <property type="project" value="UniProtKB-KW"/>
</dbReference>
<reference evidence="6" key="2">
    <citation type="journal article" date="2024" name="Toxins">
        <title>Genome Sequence Analysis of Native Xenorhabdus Strains Isolated from Entomopathogenic Nematodes in Argentina.</title>
        <authorList>
            <person name="Palma L."/>
            <person name="Frizzo L."/>
            <person name="Kaiser S."/>
            <person name="Berry C."/>
            <person name="Caballero P."/>
            <person name="Bode H.B."/>
            <person name="Del Valle E.E."/>
        </authorList>
    </citation>
    <scope>NUCLEOTIDE SEQUENCE</scope>
    <source>
        <strain evidence="6">M</strain>
    </source>
</reference>
<dbReference type="RefSeq" id="WP_408675675.1">
    <property type="nucleotide sequence ID" value="NZ_JACXBF010000386.1"/>
</dbReference>
<evidence type="ECO:0000256" key="5">
    <source>
        <dbReference type="ARBA" id="ARBA00023172"/>
    </source>
</evidence>
<organism evidence="6">
    <name type="scientific">Xenorhabdus szentirmaii</name>
    <dbReference type="NCBI Taxonomy" id="290112"/>
    <lineage>
        <taxon>Bacteria</taxon>
        <taxon>Pseudomonadati</taxon>
        <taxon>Pseudomonadota</taxon>
        <taxon>Gammaproteobacteria</taxon>
        <taxon>Enterobacterales</taxon>
        <taxon>Morganellaceae</taxon>
        <taxon>Xenorhabdus</taxon>
    </lineage>
</organism>
<dbReference type="GO" id="GO:0006313">
    <property type="term" value="P:DNA transposition"/>
    <property type="evidence" value="ECO:0007669"/>
    <property type="project" value="InterPro"/>
</dbReference>
<evidence type="ECO:0000256" key="4">
    <source>
        <dbReference type="ARBA" id="ARBA00023125"/>
    </source>
</evidence>
<proteinExistence type="inferred from homology"/>
<dbReference type="GO" id="GO:0004803">
    <property type="term" value="F:transposase activity"/>
    <property type="evidence" value="ECO:0007669"/>
    <property type="project" value="InterPro"/>
</dbReference>
<keyword evidence="5" id="KW-0233">DNA recombination</keyword>
<dbReference type="Pfam" id="PF00872">
    <property type="entry name" value="Transposase_mut"/>
    <property type="match status" value="1"/>
</dbReference>
<dbReference type="Proteomes" id="UP001193920">
    <property type="component" value="Unassembled WGS sequence"/>
</dbReference>
<reference evidence="6" key="1">
    <citation type="submission" date="2020-09" db="EMBL/GenBank/DDBJ databases">
        <authorList>
            <person name="Palma L."/>
            <person name="Caballero P."/>
            <person name="Berry C."/>
            <person name="Del Valle E."/>
        </authorList>
    </citation>
    <scope>NUCLEOTIDE SEQUENCE</scope>
    <source>
        <strain evidence="6">M</strain>
    </source>
</reference>
<dbReference type="EMBL" id="JACXBF010000386">
    <property type="protein sequence ID" value="MBD2801766.1"/>
    <property type="molecule type" value="Genomic_DNA"/>
</dbReference>
<comment type="similarity">
    <text evidence="2">Belongs to the transposase mutator family.</text>
</comment>
<evidence type="ECO:0000256" key="3">
    <source>
        <dbReference type="ARBA" id="ARBA00022578"/>
    </source>
</evidence>
<keyword evidence="4" id="KW-0238">DNA-binding</keyword>
<evidence type="ECO:0000313" key="6">
    <source>
        <dbReference type="EMBL" id="MBD2801766.1"/>
    </source>
</evidence>
<evidence type="ECO:0000256" key="2">
    <source>
        <dbReference type="ARBA" id="ARBA00010961"/>
    </source>
</evidence>
<comment type="caution">
    <text evidence="6">The sequence shown here is derived from an EMBL/GenBank/DDBJ whole genome shotgun (WGS) entry which is preliminary data.</text>
</comment>
<comment type="function">
    <text evidence="1">Required for the transposition of the insertion element.</text>
</comment>
<name>A0AAW3YWR1_9GAMM</name>
<evidence type="ECO:0000256" key="1">
    <source>
        <dbReference type="ARBA" id="ARBA00002190"/>
    </source>
</evidence>
<gene>
    <name evidence="6" type="ORF">ID854_15270</name>
</gene>
<sequence length="49" mass="5759">MIYTTNVIESPNSTIRHTIKKHNIFPSDGSVKKILWRVIQKSVYKSKRD</sequence>
<dbReference type="InterPro" id="IPR001207">
    <property type="entry name" value="Transposase_mutator"/>
</dbReference>
<accession>A0AAW3YWR1</accession>